<comment type="caution">
    <text evidence="5">The sequence shown here is derived from an EMBL/GenBank/DDBJ whole genome shotgun (WGS) entry which is preliminary data.</text>
</comment>
<dbReference type="PANTHER" id="PTHR48051:SF1">
    <property type="entry name" value="RAS SUPPRESSOR PROTEIN 1"/>
    <property type="match status" value="1"/>
</dbReference>
<accession>A0ABN8QFT7</accession>
<dbReference type="Gene3D" id="2.60.220.30">
    <property type="match status" value="1"/>
</dbReference>
<dbReference type="InterPro" id="IPR055414">
    <property type="entry name" value="LRR_R13L4/SHOC2-like"/>
</dbReference>
<dbReference type="InterPro" id="IPR011029">
    <property type="entry name" value="DEATH-like_dom_sf"/>
</dbReference>
<dbReference type="PROSITE" id="PS50017">
    <property type="entry name" value="DEATH_DOMAIN"/>
    <property type="match status" value="1"/>
</dbReference>
<feature type="domain" description="ZU5" evidence="4">
    <location>
        <begin position="187"/>
        <end position="332"/>
    </location>
</feature>
<keyword evidence="2" id="KW-0677">Repeat</keyword>
<evidence type="ECO:0000259" key="4">
    <source>
        <dbReference type="PROSITE" id="PS51145"/>
    </source>
</evidence>
<dbReference type="InterPro" id="IPR050216">
    <property type="entry name" value="LRR_domain-containing"/>
</dbReference>
<dbReference type="InterPro" id="IPR000906">
    <property type="entry name" value="ZU5_dom"/>
</dbReference>
<dbReference type="InterPro" id="IPR001611">
    <property type="entry name" value="Leu-rich_rpt"/>
</dbReference>
<keyword evidence="1" id="KW-0433">Leucine-rich repeat</keyword>
<sequence>MVSKNQLVGLPTSIQKLRQLEILRLSSNKLTELPSEIGDLKKLRTLDESENQLVSLPTSIQKLEQLEDLDLSDNKLTELPSEIGDLKGLRTLNVSMNQLVFLPISIQKLNQLECAPNLRGYEVVIKRQINKETNEWEDVSGTKNLGCRQDIEDERPSHKDIPDLFFPVAQADINECSTYAVVCRLKSSPPYTITSTGGLFIHPDYPGVTVTIPENAVAPQSPFTLEFKVQEVPNKEFEEEGVFLRPILRIKCFGLAQFFRPVTIQLPVSLRDRQDFNPDPTKCHVRVLFLNCEEEKKEWTELTDLVKPAQFDGSFVRIQVQRFSGYSYLLDWRQENSSVERLGIIDYMTRLARELCRPASFFAYFRPDFPEILRLICCHAHLTNGVIQDLEKRDITYVDGSSMQDMIPGEDKAFVFVSGGICPFDDEGVNDIFLRLLEDEFKTELRVRVVRNEDPAEIEFHNTLTPTGRKSLLCKIHLPIQNIPLVARHSPMEHAQEPEIKDGIPTPDELELLSFKISDKWKKLGRRLQFDEAQITEHDSSNDRLSEKAYQLLMAWKGRDASAATYRVLHIALSDVERRDLAQEFCCH</sequence>
<feature type="domain" description="Death" evidence="3">
    <location>
        <begin position="520"/>
        <end position="585"/>
    </location>
</feature>
<dbReference type="InterPro" id="IPR003591">
    <property type="entry name" value="Leu-rich_rpt_typical-subtyp"/>
</dbReference>
<dbReference type="SMART" id="SM00364">
    <property type="entry name" value="LRR_BAC"/>
    <property type="match status" value="4"/>
</dbReference>
<dbReference type="SMART" id="SM00369">
    <property type="entry name" value="LRR_TYP"/>
    <property type="match status" value="4"/>
</dbReference>
<proteinExistence type="predicted"/>
<dbReference type="PANTHER" id="PTHR48051">
    <property type="match status" value="1"/>
</dbReference>
<dbReference type="Pfam" id="PF23598">
    <property type="entry name" value="LRR_14"/>
    <property type="match status" value="1"/>
</dbReference>
<dbReference type="SUPFAM" id="SSF47986">
    <property type="entry name" value="DEATH domain"/>
    <property type="match status" value="1"/>
</dbReference>
<gene>
    <name evidence="5" type="ORF">PLOB_00004294</name>
</gene>
<dbReference type="EMBL" id="CALNXK010000118">
    <property type="protein sequence ID" value="CAH3160969.1"/>
    <property type="molecule type" value="Genomic_DNA"/>
</dbReference>
<organism evidence="5 6">
    <name type="scientific">Porites lobata</name>
    <dbReference type="NCBI Taxonomy" id="104759"/>
    <lineage>
        <taxon>Eukaryota</taxon>
        <taxon>Metazoa</taxon>
        <taxon>Cnidaria</taxon>
        <taxon>Anthozoa</taxon>
        <taxon>Hexacorallia</taxon>
        <taxon>Scleractinia</taxon>
        <taxon>Fungiina</taxon>
        <taxon>Poritidae</taxon>
        <taxon>Porites</taxon>
    </lineage>
</organism>
<keyword evidence="6" id="KW-1185">Reference proteome</keyword>
<dbReference type="Proteomes" id="UP001159405">
    <property type="component" value="Unassembled WGS sequence"/>
</dbReference>
<dbReference type="InterPro" id="IPR032675">
    <property type="entry name" value="LRR_dom_sf"/>
</dbReference>
<dbReference type="Pfam" id="PF00531">
    <property type="entry name" value="Death"/>
    <property type="match status" value="1"/>
</dbReference>
<dbReference type="Gene3D" id="3.80.10.10">
    <property type="entry name" value="Ribonuclease Inhibitor"/>
    <property type="match status" value="1"/>
</dbReference>
<evidence type="ECO:0000313" key="5">
    <source>
        <dbReference type="EMBL" id="CAH3160969.1"/>
    </source>
</evidence>
<evidence type="ECO:0000256" key="2">
    <source>
        <dbReference type="ARBA" id="ARBA00022737"/>
    </source>
</evidence>
<dbReference type="InterPro" id="IPR000488">
    <property type="entry name" value="Death_dom"/>
</dbReference>
<protein>
    <recommendedName>
        <fullName evidence="7">P53-induced death domain protein</fullName>
    </recommendedName>
</protein>
<dbReference type="PROSITE" id="PS51450">
    <property type="entry name" value="LRR"/>
    <property type="match status" value="2"/>
</dbReference>
<name>A0ABN8QFT7_9CNID</name>
<evidence type="ECO:0008006" key="7">
    <source>
        <dbReference type="Google" id="ProtNLM"/>
    </source>
</evidence>
<dbReference type="PROSITE" id="PS51145">
    <property type="entry name" value="ZU5"/>
    <property type="match status" value="1"/>
</dbReference>
<dbReference type="SUPFAM" id="SSF52058">
    <property type="entry name" value="L domain-like"/>
    <property type="match status" value="1"/>
</dbReference>
<reference evidence="5 6" key="1">
    <citation type="submission" date="2022-05" db="EMBL/GenBank/DDBJ databases">
        <authorList>
            <consortium name="Genoscope - CEA"/>
            <person name="William W."/>
        </authorList>
    </citation>
    <scope>NUCLEOTIDE SEQUENCE [LARGE SCALE GENOMIC DNA]</scope>
</reference>
<evidence type="ECO:0000256" key="1">
    <source>
        <dbReference type="ARBA" id="ARBA00022614"/>
    </source>
</evidence>
<dbReference type="Gene3D" id="1.10.533.10">
    <property type="entry name" value="Death Domain, Fas"/>
    <property type="match status" value="1"/>
</dbReference>
<evidence type="ECO:0000313" key="6">
    <source>
        <dbReference type="Proteomes" id="UP001159405"/>
    </source>
</evidence>
<evidence type="ECO:0000259" key="3">
    <source>
        <dbReference type="PROSITE" id="PS50017"/>
    </source>
</evidence>
<dbReference type="SMART" id="SM00005">
    <property type="entry name" value="DEATH"/>
    <property type="match status" value="1"/>
</dbReference>
<dbReference type="CDD" id="cd01670">
    <property type="entry name" value="Death"/>
    <property type="match status" value="1"/>
</dbReference>